<dbReference type="EMBL" id="LSSL01004987">
    <property type="protein sequence ID" value="OLY79094.1"/>
    <property type="molecule type" value="Genomic_DNA"/>
</dbReference>
<evidence type="ECO:0000313" key="2">
    <source>
        <dbReference type="EMBL" id="OLY79094.1"/>
    </source>
</evidence>
<keyword evidence="3" id="KW-1185">Reference proteome</keyword>
<evidence type="ECO:0000313" key="3">
    <source>
        <dbReference type="Proteomes" id="UP000187455"/>
    </source>
</evidence>
<accession>A0A1R0GQE1</accession>
<comment type="caution">
    <text evidence="2">The sequence shown here is derived from an EMBL/GenBank/DDBJ whole genome shotgun (WGS) entry which is preliminary data.</text>
</comment>
<reference evidence="2 3" key="1">
    <citation type="journal article" date="2016" name="Mol. Biol. Evol.">
        <title>Genome-Wide Survey of Gut Fungi (Harpellales) Reveals the First Horizontally Transferred Ubiquitin Gene from a Mosquito Host.</title>
        <authorList>
            <person name="Wang Y."/>
            <person name="White M.M."/>
            <person name="Kvist S."/>
            <person name="Moncalvo J.M."/>
        </authorList>
    </citation>
    <scope>NUCLEOTIDE SEQUENCE [LARGE SCALE GENOMIC DNA]</scope>
    <source>
        <strain evidence="2 3">ALG-7-W6</strain>
    </source>
</reference>
<sequence>MEMNYSDKDREYGEDLSLETHFNDTFEEVDSSFTMLDEDIQVKGGGNAIQESYDDEIDAESDLNPEKTEITEENKRKREEGIDETKKYKKKRMSNLSYEEQRGVIKSIASCCKDFSFAEFSSKYKAIQKLSKEEIILDIKLKTIYITGFDIMPVNELKVSLKNLDYDMTRIFFIKYEDEEVKMVIERTYLEEIKKKINLYPKFKIAYN</sequence>
<name>A0A1R0GQE1_9FUNG</name>
<feature type="compositionally biased region" description="Basic and acidic residues" evidence="1">
    <location>
        <begin position="64"/>
        <end position="81"/>
    </location>
</feature>
<proteinExistence type="predicted"/>
<dbReference type="AlphaFoldDB" id="A0A1R0GQE1"/>
<organism evidence="2 3">
    <name type="scientific">Smittium mucronatum</name>
    <dbReference type="NCBI Taxonomy" id="133383"/>
    <lineage>
        <taxon>Eukaryota</taxon>
        <taxon>Fungi</taxon>
        <taxon>Fungi incertae sedis</taxon>
        <taxon>Zoopagomycota</taxon>
        <taxon>Kickxellomycotina</taxon>
        <taxon>Harpellomycetes</taxon>
        <taxon>Harpellales</taxon>
        <taxon>Legeriomycetaceae</taxon>
        <taxon>Smittium</taxon>
    </lineage>
</organism>
<evidence type="ECO:0000256" key="1">
    <source>
        <dbReference type="SAM" id="MobiDB-lite"/>
    </source>
</evidence>
<gene>
    <name evidence="2" type="ORF">AYI68_g6846</name>
</gene>
<feature type="compositionally biased region" description="Acidic residues" evidence="1">
    <location>
        <begin position="52"/>
        <end position="63"/>
    </location>
</feature>
<feature type="region of interest" description="Disordered" evidence="1">
    <location>
        <begin position="45"/>
        <end position="81"/>
    </location>
</feature>
<dbReference type="Proteomes" id="UP000187455">
    <property type="component" value="Unassembled WGS sequence"/>
</dbReference>
<protein>
    <submittedName>
        <fullName evidence="2">Uncharacterized protein</fullName>
    </submittedName>
</protein>